<proteinExistence type="predicted"/>
<dbReference type="AlphaFoldDB" id="A0A4Y1ZEF2"/>
<gene>
    <name evidence="1" type="ORF">NBRC111894_2885</name>
</gene>
<name>A0A4Y1ZEF2_9BACL</name>
<dbReference type="InterPro" id="IPR036390">
    <property type="entry name" value="WH_DNA-bd_sf"/>
</dbReference>
<dbReference type="Proteomes" id="UP000319716">
    <property type="component" value="Unassembled WGS sequence"/>
</dbReference>
<comment type="caution">
    <text evidence="1">The sequence shown here is derived from an EMBL/GenBank/DDBJ whole genome shotgun (WGS) entry which is preliminary data.</text>
</comment>
<evidence type="ECO:0000313" key="1">
    <source>
        <dbReference type="EMBL" id="GAY77331.1"/>
    </source>
</evidence>
<dbReference type="Gene3D" id="1.10.10.60">
    <property type="entry name" value="Homeodomain-like"/>
    <property type="match status" value="1"/>
</dbReference>
<organism evidence="1 2">
    <name type="scientific">Sporolactobacillus inulinus</name>
    <dbReference type="NCBI Taxonomy" id="2078"/>
    <lineage>
        <taxon>Bacteria</taxon>
        <taxon>Bacillati</taxon>
        <taxon>Bacillota</taxon>
        <taxon>Bacilli</taxon>
        <taxon>Bacillales</taxon>
        <taxon>Sporolactobacillaceae</taxon>
        <taxon>Sporolactobacillus</taxon>
    </lineage>
</organism>
<accession>A0A4Y1ZEF2</accession>
<protein>
    <submittedName>
        <fullName evidence="1">3'-to-5' exoribonuclease RNase R</fullName>
    </submittedName>
</protein>
<dbReference type="RefSeq" id="WP_373865417.1">
    <property type="nucleotide sequence ID" value="NZ_BEXB01000024.1"/>
</dbReference>
<evidence type="ECO:0000313" key="2">
    <source>
        <dbReference type="Proteomes" id="UP000319716"/>
    </source>
</evidence>
<dbReference type="SUPFAM" id="SSF46785">
    <property type="entry name" value="Winged helix' DNA-binding domain"/>
    <property type="match status" value="1"/>
</dbReference>
<sequence length="65" mass="7601">MAEERIQKILNYMREETYRPMTLKELEEAFGASEPQTFTDFVKTMNDLEEQGLVIRTPCGSLWSP</sequence>
<dbReference type="EMBL" id="BEXB01000024">
    <property type="protein sequence ID" value="GAY77331.1"/>
    <property type="molecule type" value="Genomic_DNA"/>
</dbReference>
<reference evidence="1 2" key="1">
    <citation type="submission" date="2017-11" db="EMBL/GenBank/DDBJ databases">
        <title>Draft Genome Sequence of Sporolactobacillus inulinus NBRC 111894 Isolated from Koso, a Japanese Sugar-Vegetable Fermented Beverage.</title>
        <authorList>
            <person name="Chiou T.Y."/>
            <person name="Oshima K."/>
            <person name="Suda W."/>
            <person name="Hattori M."/>
            <person name="Takahashi T."/>
        </authorList>
    </citation>
    <scope>NUCLEOTIDE SEQUENCE [LARGE SCALE GENOMIC DNA]</scope>
    <source>
        <strain evidence="1 2">NBRC111894</strain>
    </source>
</reference>